<dbReference type="Proteomes" id="UP000737018">
    <property type="component" value="Unassembled WGS sequence"/>
</dbReference>
<dbReference type="AlphaFoldDB" id="A0A8J4W0S8"/>
<name>A0A8J4W0S8_9ROSI</name>
<reference evidence="1" key="1">
    <citation type="submission" date="2020-03" db="EMBL/GenBank/DDBJ databases">
        <title>Castanea mollissima Vanexum genome sequencing.</title>
        <authorList>
            <person name="Staton M."/>
        </authorList>
    </citation>
    <scope>NUCLEOTIDE SEQUENCE</scope>
    <source>
        <tissue evidence="1">Leaf</tissue>
    </source>
</reference>
<evidence type="ECO:0000313" key="2">
    <source>
        <dbReference type="Proteomes" id="UP000737018"/>
    </source>
</evidence>
<proteinExistence type="predicted"/>
<comment type="caution">
    <text evidence="1">The sequence shown here is derived from an EMBL/GenBank/DDBJ whole genome shotgun (WGS) entry which is preliminary data.</text>
</comment>
<sequence length="197" mass="21456">MESFGGVASSGSAVNSCSRSEGKAMFEFHRQKAKAIKKKDQAQGQRQHSTEKIFLIQVLEEGRLLEERGSTPAKSFAKADVPSGNLLLFDSVHELCCFAEKFKPPRQTTGSYSLLTNGSSGVLSRQVEKRVQISSPSKGIISSSLSCVLVCELCWFCRVKAHNNERETGLATDRVTAIPSVLQFGGGTVREQLKSVL</sequence>
<keyword evidence="2" id="KW-1185">Reference proteome</keyword>
<accession>A0A8J4W0S8</accession>
<organism evidence="1 2">
    <name type="scientific">Castanea mollissima</name>
    <name type="common">Chinese chestnut</name>
    <dbReference type="NCBI Taxonomy" id="60419"/>
    <lineage>
        <taxon>Eukaryota</taxon>
        <taxon>Viridiplantae</taxon>
        <taxon>Streptophyta</taxon>
        <taxon>Embryophyta</taxon>
        <taxon>Tracheophyta</taxon>
        <taxon>Spermatophyta</taxon>
        <taxon>Magnoliopsida</taxon>
        <taxon>eudicotyledons</taxon>
        <taxon>Gunneridae</taxon>
        <taxon>Pentapetalae</taxon>
        <taxon>rosids</taxon>
        <taxon>fabids</taxon>
        <taxon>Fagales</taxon>
        <taxon>Fagaceae</taxon>
        <taxon>Castanea</taxon>
    </lineage>
</organism>
<dbReference type="EMBL" id="JRKL02001188">
    <property type="protein sequence ID" value="KAF3965441.1"/>
    <property type="molecule type" value="Genomic_DNA"/>
</dbReference>
<protein>
    <submittedName>
        <fullName evidence="1">Uncharacterized protein</fullName>
    </submittedName>
</protein>
<evidence type="ECO:0000313" key="1">
    <source>
        <dbReference type="EMBL" id="KAF3965441.1"/>
    </source>
</evidence>
<gene>
    <name evidence="1" type="ORF">CMV_010365</name>
</gene>